<feature type="transmembrane region" description="Helical" evidence="7">
    <location>
        <begin position="57"/>
        <end position="75"/>
    </location>
</feature>
<evidence type="ECO:0000256" key="7">
    <source>
        <dbReference type="SAM" id="Phobius"/>
    </source>
</evidence>
<dbReference type="PANTHER" id="PTHR36838:SF1">
    <property type="entry name" value="SLR1864 PROTEIN"/>
    <property type="match status" value="1"/>
</dbReference>
<feature type="transmembrane region" description="Helical" evidence="7">
    <location>
        <begin position="219"/>
        <end position="242"/>
    </location>
</feature>
<feature type="transmembrane region" description="Helical" evidence="7">
    <location>
        <begin position="6"/>
        <end position="22"/>
    </location>
</feature>
<dbReference type="RefSeq" id="WP_187021294.1">
    <property type="nucleotide sequence ID" value="NZ_JACRUK010000064.1"/>
</dbReference>
<dbReference type="AlphaFoldDB" id="A0A923N121"/>
<name>A0A923N121_9FLAO</name>
<feature type="transmembrane region" description="Helical" evidence="7">
    <location>
        <begin position="248"/>
        <end position="268"/>
    </location>
</feature>
<dbReference type="GO" id="GO:0016020">
    <property type="term" value="C:membrane"/>
    <property type="evidence" value="ECO:0007669"/>
    <property type="project" value="UniProtKB-SubCell"/>
</dbReference>
<proteinExistence type="predicted"/>
<feature type="transmembrane region" description="Helical" evidence="7">
    <location>
        <begin position="129"/>
        <end position="146"/>
    </location>
</feature>
<feature type="transmembrane region" description="Helical" evidence="7">
    <location>
        <begin position="34"/>
        <end position="51"/>
    </location>
</feature>
<evidence type="ECO:0000256" key="6">
    <source>
        <dbReference type="ARBA" id="ARBA00023136"/>
    </source>
</evidence>
<sequence length="303" mass="33648">MATIILIFVYIALGLFLQKASWFPTTTYKMLNKVVIYVCLPALTLYYIPKIHWNNQLLYPIGVAWICFAGSYFLFRFLGYKYGWSKKLVGCLILTAGLGNTSFLGFPIIQALYGDEGMKTAILVDQPGSFVVLSTLGILVATLYSNGGQSGGQIIKKIVLFPPFLAFAIACLLNIFQFDLEQFVQKGLLLLGKGVTPLALISVGLQLRFETKSQHWPFLALGLLYKLIITPALIFVLYVVVFHQRSPIIQVAIMEAAMAPMITACILASSNGLKPRLSSMMIGFGIPISFITLVFWYLIVQFI</sequence>
<accession>A0A923N121</accession>
<dbReference type="Proteomes" id="UP000641454">
    <property type="component" value="Unassembled WGS sequence"/>
</dbReference>
<feature type="transmembrane region" description="Helical" evidence="7">
    <location>
        <begin position="87"/>
        <end position="109"/>
    </location>
</feature>
<evidence type="ECO:0000313" key="8">
    <source>
        <dbReference type="EMBL" id="MBC5846018.1"/>
    </source>
</evidence>
<evidence type="ECO:0000256" key="5">
    <source>
        <dbReference type="ARBA" id="ARBA00022989"/>
    </source>
</evidence>
<evidence type="ECO:0000256" key="2">
    <source>
        <dbReference type="ARBA" id="ARBA00022448"/>
    </source>
</evidence>
<keyword evidence="2" id="KW-0813">Transport</keyword>
<evidence type="ECO:0000256" key="1">
    <source>
        <dbReference type="ARBA" id="ARBA00004141"/>
    </source>
</evidence>
<evidence type="ECO:0000256" key="3">
    <source>
        <dbReference type="ARBA" id="ARBA00022475"/>
    </source>
</evidence>
<keyword evidence="4 7" id="KW-0812">Transmembrane</keyword>
<comment type="caution">
    <text evidence="8">The sequence shown here is derived from an EMBL/GenBank/DDBJ whole genome shotgun (WGS) entry which is preliminary data.</text>
</comment>
<comment type="subcellular location">
    <subcellularLocation>
        <location evidence="1">Membrane</location>
        <topology evidence="1">Multi-pass membrane protein</topology>
    </subcellularLocation>
</comment>
<feature type="transmembrane region" description="Helical" evidence="7">
    <location>
        <begin position="280"/>
        <end position="299"/>
    </location>
</feature>
<feature type="transmembrane region" description="Helical" evidence="7">
    <location>
        <begin position="158"/>
        <end position="176"/>
    </location>
</feature>
<keyword evidence="6 7" id="KW-0472">Membrane</keyword>
<feature type="transmembrane region" description="Helical" evidence="7">
    <location>
        <begin position="188"/>
        <end position="207"/>
    </location>
</feature>
<protein>
    <submittedName>
        <fullName evidence="8">AEC family transporter</fullName>
    </submittedName>
</protein>
<dbReference type="Pfam" id="PF03547">
    <property type="entry name" value="Mem_trans"/>
    <property type="match status" value="1"/>
</dbReference>
<reference evidence="8 9" key="1">
    <citation type="submission" date="2020-08" db="EMBL/GenBank/DDBJ databases">
        <title>Description of novel Flavobacterium F-392 isolate.</title>
        <authorList>
            <person name="Saticioglu I.B."/>
            <person name="Duman M."/>
            <person name="Altun S."/>
        </authorList>
    </citation>
    <scope>NUCLEOTIDE SEQUENCE [LARGE SCALE GENOMIC DNA]</scope>
    <source>
        <strain evidence="8 9">F-392</strain>
    </source>
</reference>
<keyword evidence="5 7" id="KW-1133">Transmembrane helix</keyword>
<evidence type="ECO:0000313" key="9">
    <source>
        <dbReference type="Proteomes" id="UP000641454"/>
    </source>
</evidence>
<dbReference type="GO" id="GO:0055085">
    <property type="term" value="P:transmembrane transport"/>
    <property type="evidence" value="ECO:0007669"/>
    <property type="project" value="InterPro"/>
</dbReference>
<organism evidence="8 9">
    <name type="scientific">Flavobacterium muglaense</name>
    <dbReference type="NCBI Taxonomy" id="2764716"/>
    <lineage>
        <taxon>Bacteria</taxon>
        <taxon>Pseudomonadati</taxon>
        <taxon>Bacteroidota</taxon>
        <taxon>Flavobacteriia</taxon>
        <taxon>Flavobacteriales</taxon>
        <taxon>Flavobacteriaceae</taxon>
        <taxon>Flavobacterium</taxon>
    </lineage>
</organism>
<keyword evidence="9" id="KW-1185">Reference proteome</keyword>
<dbReference type="EMBL" id="JACRUL010000065">
    <property type="protein sequence ID" value="MBC5846018.1"/>
    <property type="molecule type" value="Genomic_DNA"/>
</dbReference>
<dbReference type="PANTHER" id="PTHR36838">
    <property type="entry name" value="AUXIN EFFLUX CARRIER FAMILY PROTEIN"/>
    <property type="match status" value="1"/>
</dbReference>
<evidence type="ECO:0000256" key="4">
    <source>
        <dbReference type="ARBA" id="ARBA00022692"/>
    </source>
</evidence>
<keyword evidence="3" id="KW-1003">Cell membrane</keyword>
<dbReference type="InterPro" id="IPR004776">
    <property type="entry name" value="Mem_transp_PIN-like"/>
</dbReference>
<gene>
    <name evidence="8" type="ORF">H8R25_16475</name>
</gene>